<dbReference type="Gene3D" id="1.10.287.130">
    <property type="match status" value="1"/>
</dbReference>
<feature type="domain" description="Histidine kinase" evidence="6">
    <location>
        <begin position="443"/>
        <end position="662"/>
    </location>
</feature>
<dbReference type="CDD" id="cd00130">
    <property type="entry name" value="PAS"/>
    <property type="match status" value="1"/>
</dbReference>
<evidence type="ECO:0000259" key="6">
    <source>
        <dbReference type="PROSITE" id="PS50109"/>
    </source>
</evidence>
<accession>A0ABU9KRB5</accession>
<dbReference type="GO" id="GO:0005524">
    <property type="term" value="F:ATP binding"/>
    <property type="evidence" value="ECO:0007669"/>
    <property type="project" value="UniProtKB-KW"/>
</dbReference>
<dbReference type="SUPFAM" id="SSF55785">
    <property type="entry name" value="PYP-like sensor domain (PAS domain)"/>
    <property type="match status" value="2"/>
</dbReference>
<dbReference type="PROSITE" id="PS50113">
    <property type="entry name" value="PAC"/>
    <property type="match status" value="1"/>
</dbReference>
<evidence type="ECO:0000313" key="10">
    <source>
        <dbReference type="Proteomes" id="UP001396646"/>
    </source>
</evidence>
<keyword evidence="9" id="KW-0547">Nucleotide-binding</keyword>
<dbReference type="SMART" id="SM00388">
    <property type="entry name" value="HisKA"/>
    <property type="match status" value="1"/>
</dbReference>
<dbReference type="InterPro" id="IPR003661">
    <property type="entry name" value="HisK_dim/P_dom"/>
</dbReference>
<dbReference type="SMART" id="SM00086">
    <property type="entry name" value="PAC"/>
    <property type="match status" value="2"/>
</dbReference>
<keyword evidence="9" id="KW-0067">ATP-binding</keyword>
<dbReference type="NCBIfam" id="TIGR00229">
    <property type="entry name" value="sensory_box"/>
    <property type="match status" value="1"/>
</dbReference>
<dbReference type="InterPro" id="IPR000014">
    <property type="entry name" value="PAS"/>
</dbReference>
<dbReference type="SUPFAM" id="SSF55781">
    <property type="entry name" value="GAF domain-like"/>
    <property type="match status" value="1"/>
</dbReference>
<dbReference type="InterPro" id="IPR004358">
    <property type="entry name" value="Sig_transdc_His_kin-like_C"/>
</dbReference>
<dbReference type="InterPro" id="IPR036097">
    <property type="entry name" value="HisK_dim/P_sf"/>
</dbReference>
<sequence length="667" mass="73666">MGERRTSQGKTNYIDTVLDSIMSGVVVIDNEDHVIVDVNETAASMIGLPKDAIIGNVCHKFICPAEAGYCPVSHPDKVMDRSECLLLNKDHGPVPILKTVKKVEMNGRLCLIESFIDISNRKKAEEELFVKGKAIDSSINAMALADLDANLTYVNPSFLRLWGYDDEKEVLGISSMGLWQDERKAEDVKRALLSEGSWIGELEGKRKDGTNFSVTLSANIVSDENENPVCMMSSFVDVSELKKANLHIKRKLEIEKTIASIASMFIGPKDIDKTIDLALENICELCGCSRSYIFRFSSDGKSMSNTHEYCPDGVSPQKANLQEMPLELFPWWMSKLHGGFSIHIKDVSMMPEEASAEKSILEMQGIRSLIVLPFYMNSELTGFLGMDNVVKTGEWEDEDINILSLLSQIIGAAFECRNAEDALINAKLTAEEANLAKTEFIANMNHELRTPLNSIIGFSDVLYGENFGALNKTQKKYLSNVIINGKHLLGIINDLLDLSKIEAGKMQLFPEEFVVTDAINGIRATMMPLAQKKDIDLICNIDIEHPLIVADALKFKQILYNLVSNAIKFTDNGGSVTIGVDRSNELISVFVEDTGMGISQKDLGKLFDPFSQVDASSSRVHGGTGLGLALVKNFVEMHGGEVRVESEVGKGSRFTFTMPADYSIKLQ</sequence>
<evidence type="ECO:0000256" key="3">
    <source>
        <dbReference type="ARBA" id="ARBA00022553"/>
    </source>
</evidence>
<keyword evidence="3" id="KW-0597">Phosphoprotein</keyword>
<dbReference type="PANTHER" id="PTHR43047">
    <property type="entry name" value="TWO-COMPONENT HISTIDINE PROTEIN KINASE"/>
    <property type="match status" value="1"/>
</dbReference>
<evidence type="ECO:0000259" key="8">
    <source>
        <dbReference type="PROSITE" id="PS50113"/>
    </source>
</evidence>
<dbReference type="InterPro" id="IPR000700">
    <property type="entry name" value="PAS-assoc_C"/>
</dbReference>
<dbReference type="CDD" id="cd16922">
    <property type="entry name" value="HATPase_EvgS-ArcB-TorS-like"/>
    <property type="match status" value="1"/>
</dbReference>
<proteinExistence type="predicted"/>
<evidence type="ECO:0000256" key="2">
    <source>
        <dbReference type="ARBA" id="ARBA00012438"/>
    </source>
</evidence>
<dbReference type="InterPro" id="IPR036890">
    <property type="entry name" value="HATPase_C_sf"/>
</dbReference>
<evidence type="ECO:0000313" key="9">
    <source>
        <dbReference type="EMBL" id="MEL4304348.1"/>
    </source>
</evidence>
<dbReference type="SMART" id="SM00387">
    <property type="entry name" value="HATPase_c"/>
    <property type="match status" value="1"/>
</dbReference>
<feature type="domain" description="PAS" evidence="7">
    <location>
        <begin position="10"/>
        <end position="56"/>
    </location>
</feature>
<gene>
    <name evidence="9" type="ORF">WOA13_00660</name>
</gene>
<dbReference type="CDD" id="cd00082">
    <property type="entry name" value="HisKA"/>
    <property type="match status" value="1"/>
</dbReference>
<protein>
    <recommendedName>
        <fullName evidence="2">histidine kinase</fullName>
        <ecNumber evidence="2">2.7.13.3</ecNumber>
    </recommendedName>
</protein>
<dbReference type="Gene3D" id="3.30.450.40">
    <property type="match status" value="1"/>
</dbReference>
<dbReference type="EMBL" id="JBCAUS010000002">
    <property type="protein sequence ID" value="MEL4304348.1"/>
    <property type="molecule type" value="Genomic_DNA"/>
</dbReference>
<reference evidence="9 10" key="1">
    <citation type="submission" date="2024-04" db="EMBL/GenBank/DDBJ databases">
        <title>Methanococcoides sp. LMO-2.</title>
        <authorList>
            <person name="Liang L."/>
        </authorList>
    </citation>
    <scope>NUCLEOTIDE SEQUENCE [LARGE SCALE GENOMIC DNA]</scope>
    <source>
        <strain evidence="9 10">LMO-2</strain>
    </source>
</reference>
<keyword evidence="10" id="KW-1185">Reference proteome</keyword>
<dbReference type="Pfam" id="PF01590">
    <property type="entry name" value="GAF"/>
    <property type="match status" value="1"/>
</dbReference>
<keyword evidence="4" id="KW-0808">Transferase</keyword>
<organism evidence="9 10">
    <name type="scientific">Methanococcoides cohabitans</name>
    <dbReference type="NCBI Taxonomy" id="3136559"/>
    <lineage>
        <taxon>Archaea</taxon>
        <taxon>Methanobacteriati</taxon>
        <taxon>Methanobacteriota</taxon>
        <taxon>Stenosarchaea group</taxon>
        <taxon>Methanomicrobia</taxon>
        <taxon>Methanosarcinales</taxon>
        <taxon>Methanosarcinaceae</taxon>
        <taxon>Methanococcoides</taxon>
    </lineage>
</organism>
<comment type="caution">
    <text evidence="9">The sequence shown here is derived from an EMBL/GenBank/DDBJ whole genome shotgun (WGS) entry which is preliminary data.</text>
</comment>
<dbReference type="Proteomes" id="UP001396646">
    <property type="component" value="Unassembled WGS sequence"/>
</dbReference>
<dbReference type="PRINTS" id="PR00344">
    <property type="entry name" value="BCTRLSENSOR"/>
</dbReference>
<dbReference type="PANTHER" id="PTHR43047:SF72">
    <property type="entry name" value="OSMOSENSING HISTIDINE PROTEIN KINASE SLN1"/>
    <property type="match status" value="1"/>
</dbReference>
<dbReference type="EC" id="2.7.13.3" evidence="2"/>
<feature type="domain" description="PAC" evidence="8">
    <location>
        <begin position="198"/>
        <end position="250"/>
    </location>
</feature>
<dbReference type="InterPro" id="IPR003594">
    <property type="entry name" value="HATPase_dom"/>
</dbReference>
<dbReference type="Gene3D" id="3.30.450.20">
    <property type="entry name" value="PAS domain"/>
    <property type="match status" value="2"/>
</dbReference>
<name>A0ABU9KRB5_9EURY</name>
<feature type="domain" description="PAS" evidence="7">
    <location>
        <begin position="133"/>
        <end position="168"/>
    </location>
</feature>
<dbReference type="SUPFAM" id="SSF55874">
    <property type="entry name" value="ATPase domain of HSP90 chaperone/DNA topoisomerase II/histidine kinase"/>
    <property type="match status" value="1"/>
</dbReference>
<dbReference type="SMART" id="SM00091">
    <property type="entry name" value="PAS"/>
    <property type="match status" value="2"/>
</dbReference>
<dbReference type="PROSITE" id="PS50112">
    <property type="entry name" value="PAS"/>
    <property type="match status" value="2"/>
</dbReference>
<evidence type="ECO:0000256" key="4">
    <source>
        <dbReference type="ARBA" id="ARBA00022679"/>
    </source>
</evidence>
<evidence type="ECO:0000259" key="7">
    <source>
        <dbReference type="PROSITE" id="PS50112"/>
    </source>
</evidence>
<dbReference type="SUPFAM" id="SSF47384">
    <property type="entry name" value="Homodimeric domain of signal transducing histidine kinase"/>
    <property type="match status" value="1"/>
</dbReference>
<dbReference type="InterPro" id="IPR003018">
    <property type="entry name" value="GAF"/>
</dbReference>
<dbReference type="InterPro" id="IPR001610">
    <property type="entry name" value="PAC"/>
</dbReference>
<evidence type="ECO:0000256" key="1">
    <source>
        <dbReference type="ARBA" id="ARBA00000085"/>
    </source>
</evidence>
<dbReference type="Gene3D" id="3.30.565.10">
    <property type="entry name" value="Histidine kinase-like ATPase, C-terminal domain"/>
    <property type="match status" value="1"/>
</dbReference>
<comment type="catalytic activity">
    <reaction evidence="1">
        <text>ATP + protein L-histidine = ADP + protein N-phospho-L-histidine.</text>
        <dbReference type="EC" id="2.7.13.3"/>
    </reaction>
</comment>
<dbReference type="Pfam" id="PF00512">
    <property type="entry name" value="HisKA"/>
    <property type="match status" value="1"/>
</dbReference>
<dbReference type="RefSeq" id="WP_342126078.1">
    <property type="nucleotide sequence ID" value="NZ_JBCAUS010000002.1"/>
</dbReference>
<dbReference type="InterPro" id="IPR005467">
    <property type="entry name" value="His_kinase_dom"/>
</dbReference>
<keyword evidence="5" id="KW-0418">Kinase</keyword>
<dbReference type="InterPro" id="IPR035965">
    <property type="entry name" value="PAS-like_dom_sf"/>
</dbReference>
<dbReference type="Pfam" id="PF02518">
    <property type="entry name" value="HATPase_c"/>
    <property type="match status" value="1"/>
</dbReference>
<evidence type="ECO:0000256" key="5">
    <source>
        <dbReference type="ARBA" id="ARBA00022777"/>
    </source>
</evidence>
<dbReference type="InterPro" id="IPR029016">
    <property type="entry name" value="GAF-like_dom_sf"/>
</dbReference>
<dbReference type="PROSITE" id="PS50109">
    <property type="entry name" value="HIS_KIN"/>
    <property type="match status" value="1"/>
</dbReference>
<dbReference type="Pfam" id="PF13426">
    <property type="entry name" value="PAS_9"/>
    <property type="match status" value="2"/>
</dbReference>